<keyword evidence="4 6" id="KW-0808">Transferase</keyword>
<dbReference type="EMBL" id="CP104013">
    <property type="protein sequence ID" value="UYP46564.1"/>
    <property type="molecule type" value="Genomic_DNA"/>
</dbReference>
<evidence type="ECO:0000313" key="7">
    <source>
        <dbReference type="Proteomes" id="UP001208689"/>
    </source>
</evidence>
<evidence type="ECO:0000256" key="1">
    <source>
        <dbReference type="ARBA" id="ARBA00007274"/>
    </source>
</evidence>
<evidence type="ECO:0000256" key="3">
    <source>
        <dbReference type="ARBA" id="ARBA00022605"/>
    </source>
</evidence>
<dbReference type="Proteomes" id="UP001208689">
    <property type="component" value="Chromosome"/>
</dbReference>
<dbReference type="Pfam" id="PF00132">
    <property type="entry name" value="Hexapep"/>
    <property type="match status" value="1"/>
</dbReference>
<dbReference type="InterPro" id="IPR042122">
    <property type="entry name" value="Ser_AcTrfase_N_sf"/>
</dbReference>
<keyword evidence="7" id="KW-1185">Reference proteome</keyword>
<evidence type="ECO:0000256" key="2">
    <source>
        <dbReference type="ARBA" id="ARBA00013266"/>
    </source>
</evidence>
<dbReference type="SUPFAM" id="SSF51161">
    <property type="entry name" value="Trimeric LpxA-like enzymes"/>
    <property type="match status" value="1"/>
</dbReference>
<dbReference type="InterPro" id="IPR045304">
    <property type="entry name" value="LbH_SAT"/>
</dbReference>
<dbReference type="EC" id="2.3.1.30" evidence="2"/>
<dbReference type="InterPro" id="IPR011004">
    <property type="entry name" value="Trimer_LpxA-like_sf"/>
</dbReference>
<dbReference type="GO" id="GO:0047200">
    <property type="term" value="F:tetrahydrodipicolinate N-acetyltransferase activity"/>
    <property type="evidence" value="ECO:0007669"/>
    <property type="project" value="UniProtKB-EC"/>
</dbReference>
<evidence type="ECO:0000313" key="6">
    <source>
        <dbReference type="EMBL" id="UYP46564.1"/>
    </source>
</evidence>
<dbReference type="PANTHER" id="PTHR42811">
    <property type="entry name" value="SERINE ACETYLTRANSFERASE"/>
    <property type="match status" value="1"/>
</dbReference>
<evidence type="ECO:0000256" key="4">
    <source>
        <dbReference type="ARBA" id="ARBA00022679"/>
    </source>
</evidence>
<dbReference type="Gene3D" id="2.160.10.10">
    <property type="entry name" value="Hexapeptide repeat proteins"/>
    <property type="match status" value="1"/>
</dbReference>
<dbReference type="InterPro" id="IPR053376">
    <property type="entry name" value="Serine_acetyltransferase"/>
</dbReference>
<dbReference type="Gene3D" id="1.10.3130.10">
    <property type="entry name" value="serine acetyltransferase, domain 1"/>
    <property type="match status" value="1"/>
</dbReference>
<dbReference type="InterPro" id="IPR001451">
    <property type="entry name" value="Hexapep"/>
</dbReference>
<comment type="similarity">
    <text evidence="1">Belongs to the transferase hexapeptide repeat family.</text>
</comment>
<reference evidence="6" key="1">
    <citation type="submission" date="2022-09" db="EMBL/GenBank/DDBJ databases">
        <title>Actin cytoskeleton and complex cell architecture in an #Asgard archaeon.</title>
        <authorList>
            <person name="Ponce Toledo R.I."/>
            <person name="Schleper C."/>
            <person name="Rodrigues Oliveira T."/>
            <person name="Wollweber F."/>
            <person name="Xu J."/>
            <person name="Rittmann S."/>
            <person name="Klingl A."/>
            <person name="Pilhofer M."/>
        </authorList>
    </citation>
    <scope>NUCLEOTIDE SEQUENCE</scope>
    <source>
        <strain evidence="6">B-35</strain>
    </source>
</reference>
<dbReference type="InterPro" id="IPR005881">
    <property type="entry name" value="Ser_O-AcTrfase"/>
</dbReference>
<evidence type="ECO:0000256" key="5">
    <source>
        <dbReference type="ARBA" id="ARBA00023315"/>
    </source>
</evidence>
<protein>
    <recommendedName>
        <fullName evidence="2">serine O-acetyltransferase</fullName>
        <ecNumber evidence="2">2.3.1.30</ecNumber>
    </recommendedName>
</protein>
<organism evidence="6 7">
    <name type="scientific">Candidatus Lokiarchaeum ossiferum</name>
    <dbReference type="NCBI Taxonomy" id="2951803"/>
    <lineage>
        <taxon>Archaea</taxon>
        <taxon>Promethearchaeati</taxon>
        <taxon>Promethearchaeota</taxon>
        <taxon>Promethearchaeia</taxon>
        <taxon>Promethearchaeales</taxon>
        <taxon>Promethearchaeaceae</taxon>
        <taxon>Candidatus Lokiarchaeum</taxon>
    </lineage>
</organism>
<dbReference type="NCBIfam" id="TIGR01172">
    <property type="entry name" value="cysE"/>
    <property type="match status" value="1"/>
</dbReference>
<sequence>MIKSNSDICINCGHKLSEKGDFMNLMGLTLDIPESQKESVFHDLEDILHYFASDVTSAFKKDPAAKNLVEVLTSYPGIQAVLLHRIAHFFFRLGLPFVPRYISNIARQITGIDIHPGAKIGKNLFIDHGTGVVIGETAEIGDNVILYQGVTLGGIHLENEKRHPTLRNNIIVGAGAKLLGPIILGDNVKVGANSVVTKDIPPNSIVVGVPGRIIKNGSNIPHQIETLSHDILPDPVLNLIKSLESRIKDLESQISIKK</sequence>
<dbReference type="PROSITE" id="PS00101">
    <property type="entry name" value="HEXAPEP_TRANSFERASES"/>
    <property type="match status" value="1"/>
</dbReference>
<keyword evidence="5 6" id="KW-0012">Acyltransferase</keyword>
<accession>A0ABY6HVH1</accession>
<proteinExistence type="inferred from homology"/>
<dbReference type="NCBIfam" id="NF041874">
    <property type="entry name" value="EPS_EpsC"/>
    <property type="match status" value="1"/>
</dbReference>
<dbReference type="InterPro" id="IPR018357">
    <property type="entry name" value="Hexapep_transf_CS"/>
</dbReference>
<dbReference type="CDD" id="cd03354">
    <property type="entry name" value="LbH_SAT"/>
    <property type="match status" value="1"/>
</dbReference>
<keyword evidence="3" id="KW-0028">Amino-acid biosynthesis</keyword>
<name>A0ABY6HVH1_9ARCH</name>
<gene>
    <name evidence="6" type="ORF">NEF87_002849</name>
</gene>